<gene>
    <name evidence="6" type="ORF">H9751_01820</name>
</gene>
<name>A0A9D2QD77_9CORY</name>
<dbReference type="Proteomes" id="UP000823858">
    <property type="component" value="Unassembled WGS sequence"/>
</dbReference>
<dbReference type="InterPro" id="IPR029058">
    <property type="entry name" value="AB_hydrolase_fold"/>
</dbReference>
<reference evidence="6" key="1">
    <citation type="journal article" date="2021" name="PeerJ">
        <title>Extensive microbial diversity within the chicken gut microbiome revealed by metagenomics and culture.</title>
        <authorList>
            <person name="Gilroy R."/>
            <person name="Ravi A."/>
            <person name="Getino M."/>
            <person name="Pursley I."/>
            <person name="Horton D.L."/>
            <person name="Alikhan N.F."/>
            <person name="Baker D."/>
            <person name="Gharbi K."/>
            <person name="Hall N."/>
            <person name="Watson M."/>
            <person name="Adriaenssens E.M."/>
            <person name="Foster-Nyarko E."/>
            <person name="Jarju S."/>
            <person name="Secka A."/>
            <person name="Antonio M."/>
            <person name="Oren A."/>
            <person name="Chaudhuri R.R."/>
            <person name="La Ragione R."/>
            <person name="Hildebrand F."/>
            <person name="Pallen M.J."/>
        </authorList>
    </citation>
    <scope>NUCLEOTIDE SEQUENCE</scope>
    <source>
        <strain evidence="6">ChiHjej13B12-4958</strain>
    </source>
</reference>
<organism evidence="6 7">
    <name type="scientific">Candidatus Corynebacterium faecigallinarum</name>
    <dbReference type="NCBI Taxonomy" id="2838528"/>
    <lineage>
        <taxon>Bacteria</taxon>
        <taxon>Bacillati</taxon>
        <taxon>Actinomycetota</taxon>
        <taxon>Actinomycetes</taxon>
        <taxon>Mycobacteriales</taxon>
        <taxon>Corynebacteriaceae</taxon>
        <taxon>Corynebacterium</taxon>
    </lineage>
</organism>
<dbReference type="PANTHER" id="PTHR33630">
    <property type="entry name" value="CUTINASE RV1984C-RELATED-RELATED"/>
    <property type="match status" value="1"/>
</dbReference>
<evidence type="ECO:0000256" key="1">
    <source>
        <dbReference type="ARBA" id="ARBA00007534"/>
    </source>
</evidence>
<dbReference type="Pfam" id="PF01083">
    <property type="entry name" value="Cutinase"/>
    <property type="match status" value="1"/>
</dbReference>
<dbReference type="SMART" id="SM01110">
    <property type="entry name" value="Cutinase"/>
    <property type="match status" value="1"/>
</dbReference>
<dbReference type="Gene3D" id="3.40.50.1820">
    <property type="entry name" value="alpha/beta hydrolase"/>
    <property type="match status" value="1"/>
</dbReference>
<sequence length="196" mass="20746">MTVGVIVTQTGDDGPTNAASCSDVEFIGVAGSGQRDGGDSAEDQMDEEDIEDEDYGDSECPESKIVVAGYSQGAMALRRALLELGSVDSIVAGVLIGDGDKLPDDKVTTIDDYDTDDYEGIAQLARDQWDFDSGASEEPLPSDWESRILSACRGGDVVCAQESFDVGSITDDIPAHTNYDAEDWREFLADAVAAAS</sequence>
<evidence type="ECO:0000313" key="6">
    <source>
        <dbReference type="EMBL" id="HJC84291.1"/>
    </source>
</evidence>
<comment type="caution">
    <text evidence="6">The sequence shown here is derived from an EMBL/GenBank/DDBJ whole genome shotgun (WGS) entry which is preliminary data.</text>
</comment>
<accession>A0A9D2QD77</accession>
<evidence type="ECO:0000313" key="7">
    <source>
        <dbReference type="Proteomes" id="UP000823858"/>
    </source>
</evidence>
<keyword evidence="3" id="KW-0378">Hydrolase</keyword>
<evidence type="ECO:0000256" key="5">
    <source>
        <dbReference type="SAM" id="MobiDB-lite"/>
    </source>
</evidence>
<dbReference type="PANTHER" id="PTHR33630:SF9">
    <property type="entry name" value="CUTINASE 4"/>
    <property type="match status" value="1"/>
</dbReference>
<feature type="region of interest" description="Disordered" evidence="5">
    <location>
        <begin position="1"/>
        <end position="20"/>
    </location>
</feature>
<dbReference type="EMBL" id="DWVP01000003">
    <property type="protein sequence ID" value="HJC84291.1"/>
    <property type="molecule type" value="Genomic_DNA"/>
</dbReference>
<proteinExistence type="inferred from homology"/>
<evidence type="ECO:0000256" key="4">
    <source>
        <dbReference type="ARBA" id="ARBA00023157"/>
    </source>
</evidence>
<reference evidence="6" key="2">
    <citation type="submission" date="2021-04" db="EMBL/GenBank/DDBJ databases">
        <authorList>
            <person name="Gilroy R."/>
        </authorList>
    </citation>
    <scope>NUCLEOTIDE SEQUENCE</scope>
    <source>
        <strain evidence="6">ChiHjej13B12-4958</strain>
    </source>
</reference>
<dbReference type="InterPro" id="IPR000675">
    <property type="entry name" value="Cutinase/axe"/>
</dbReference>
<feature type="region of interest" description="Disordered" evidence="5">
    <location>
        <begin position="29"/>
        <end position="61"/>
    </location>
</feature>
<dbReference type="GO" id="GO:0052689">
    <property type="term" value="F:carboxylic ester hydrolase activity"/>
    <property type="evidence" value="ECO:0007669"/>
    <property type="project" value="UniProtKB-KW"/>
</dbReference>
<feature type="compositionally biased region" description="Acidic residues" evidence="5">
    <location>
        <begin position="39"/>
        <end position="60"/>
    </location>
</feature>
<evidence type="ECO:0000256" key="3">
    <source>
        <dbReference type="ARBA" id="ARBA00022801"/>
    </source>
</evidence>
<keyword evidence="4" id="KW-1015">Disulfide bond</keyword>
<comment type="similarity">
    <text evidence="1">Belongs to the cutinase family.</text>
</comment>
<evidence type="ECO:0000256" key="2">
    <source>
        <dbReference type="ARBA" id="ARBA00022487"/>
    </source>
</evidence>
<dbReference type="AlphaFoldDB" id="A0A9D2QD77"/>
<keyword evidence="2" id="KW-0719">Serine esterase</keyword>
<protein>
    <submittedName>
        <fullName evidence="6">Cutinase family protein</fullName>
    </submittedName>
</protein>
<dbReference type="SUPFAM" id="SSF53474">
    <property type="entry name" value="alpha/beta-Hydrolases"/>
    <property type="match status" value="1"/>
</dbReference>